<keyword evidence="6 13" id="KW-0812">Transmembrane</keyword>
<evidence type="ECO:0000256" key="14">
    <source>
        <dbReference type="SAM" id="MobiDB-lite"/>
    </source>
</evidence>
<dbReference type="InterPro" id="IPR048320">
    <property type="entry name" value="COG3_N"/>
</dbReference>
<keyword evidence="7" id="KW-0496">Mitochondrion</keyword>
<dbReference type="PANTHER" id="PTHR13302">
    <property type="entry name" value="CONSERVED OLIGOMERIC GOLGI COMPLEX COMPONENT 3"/>
    <property type="match status" value="1"/>
</dbReference>
<dbReference type="OrthoDB" id="296793at2759"/>
<evidence type="ECO:0000256" key="6">
    <source>
        <dbReference type="ARBA" id="ARBA00022692"/>
    </source>
</evidence>
<comment type="subcellular location">
    <subcellularLocation>
        <location evidence="2">Golgi apparatus membrane</location>
        <topology evidence="2">Peripheral membrane protein</topology>
    </subcellularLocation>
    <subcellularLocation>
        <location evidence="1">Membrane</location>
        <topology evidence="1">Multi-pass membrane protein</topology>
    </subcellularLocation>
</comment>
<feature type="compositionally biased region" description="Polar residues" evidence="14">
    <location>
        <begin position="544"/>
        <end position="561"/>
    </location>
</feature>
<evidence type="ECO:0000256" key="10">
    <source>
        <dbReference type="ARBA" id="ARBA00023034"/>
    </source>
</evidence>
<proteinExistence type="inferred from homology"/>
<keyword evidence="7" id="KW-0999">Mitochondrion inner membrane</keyword>
<comment type="caution">
    <text evidence="17">The sequence shown here is derived from an EMBL/GenBank/DDBJ whole genome shotgun (WGS) entry which is preliminary data.</text>
</comment>
<evidence type="ECO:0000259" key="15">
    <source>
        <dbReference type="Pfam" id="PF04136"/>
    </source>
</evidence>
<evidence type="ECO:0000256" key="1">
    <source>
        <dbReference type="ARBA" id="ARBA00004141"/>
    </source>
</evidence>
<reference evidence="17 18" key="1">
    <citation type="submission" date="2018-05" db="EMBL/GenBank/DDBJ databases">
        <title>Draft genome sequence of Scytalidium lignicola DSM 105466, a ubiquitous saprotrophic fungus.</title>
        <authorList>
            <person name="Buettner E."/>
            <person name="Gebauer A.M."/>
            <person name="Hofrichter M."/>
            <person name="Liers C."/>
            <person name="Kellner H."/>
        </authorList>
    </citation>
    <scope>NUCLEOTIDE SEQUENCE [LARGE SCALE GENOMIC DNA]</scope>
    <source>
        <strain evidence="17 18">DSM 105466</strain>
    </source>
</reference>
<feature type="non-terminal residue" evidence="17">
    <location>
        <position position="1"/>
    </location>
</feature>
<dbReference type="GO" id="GO:0006891">
    <property type="term" value="P:intra-Golgi vesicle-mediated transport"/>
    <property type="evidence" value="ECO:0007669"/>
    <property type="project" value="TreeGrafter"/>
</dbReference>
<dbReference type="OMA" id="YAFTKRW"/>
<evidence type="ECO:0000256" key="8">
    <source>
        <dbReference type="ARBA" id="ARBA00022927"/>
    </source>
</evidence>
<feature type="domain" description="Conserved oligomeric Golgi complex subunit 3 N-terminal" evidence="15">
    <location>
        <begin position="133"/>
        <end position="278"/>
    </location>
</feature>
<dbReference type="InterPro" id="IPR023395">
    <property type="entry name" value="MCP_dom_sf"/>
</dbReference>
<dbReference type="Pfam" id="PF00153">
    <property type="entry name" value="Mito_carr"/>
    <property type="match status" value="3"/>
</dbReference>
<feature type="compositionally biased region" description="Polar residues" evidence="14">
    <location>
        <begin position="34"/>
        <end position="43"/>
    </location>
</feature>
<dbReference type="PROSITE" id="PS50920">
    <property type="entry name" value="SOLCAR"/>
    <property type="match status" value="3"/>
</dbReference>
<evidence type="ECO:0000256" key="7">
    <source>
        <dbReference type="ARBA" id="ARBA00022792"/>
    </source>
</evidence>
<dbReference type="SUPFAM" id="SSF103506">
    <property type="entry name" value="Mitochondrial carrier"/>
    <property type="match status" value="1"/>
</dbReference>
<dbReference type="AlphaFoldDB" id="A0A3E2H4S7"/>
<dbReference type="Proteomes" id="UP000258309">
    <property type="component" value="Unassembled WGS sequence"/>
</dbReference>
<keyword evidence="9" id="KW-1133">Transmembrane helix</keyword>
<evidence type="ECO:0000313" key="17">
    <source>
        <dbReference type="EMBL" id="RFU28388.1"/>
    </source>
</evidence>
<dbReference type="PANTHER" id="PTHR13302:SF8">
    <property type="entry name" value="CONSERVED OLIGOMERIC GOLGI COMPLEX SUBUNIT 3"/>
    <property type="match status" value="1"/>
</dbReference>
<dbReference type="InterPro" id="IPR018108">
    <property type="entry name" value="MCP_transmembrane"/>
</dbReference>
<evidence type="ECO:0000256" key="3">
    <source>
        <dbReference type="ARBA" id="ARBA00009936"/>
    </source>
</evidence>
<feature type="repeat" description="Solcar" evidence="13">
    <location>
        <begin position="974"/>
        <end position="1061"/>
    </location>
</feature>
<dbReference type="GO" id="GO:0000139">
    <property type="term" value="C:Golgi membrane"/>
    <property type="evidence" value="ECO:0007669"/>
    <property type="project" value="UniProtKB-SubCell"/>
</dbReference>
<evidence type="ECO:0000256" key="9">
    <source>
        <dbReference type="ARBA" id="ARBA00022989"/>
    </source>
</evidence>
<evidence type="ECO:0000256" key="4">
    <source>
        <dbReference type="ARBA" id="ARBA00020976"/>
    </source>
</evidence>
<organism evidence="17 18">
    <name type="scientific">Scytalidium lignicola</name>
    <name type="common">Hyphomycete</name>
    <dbReference type="NCBI Taxonomy" id="5539"/>
    <lineage>
        <taxon>Eukaryota</taxon>
        <taxon>Fungi</taxon>
        <taxon>Dikarya</taxon>
        <taxon>Ascomycota</taxon>
        <taxon>Pezizomycotina</taxon>
        <taxon>Leotiomycetes</taxon>
        <taxon>Leotiomycetes incertae sedis</taxon>
        <taxon>Scytalidium</taxon>
    </lineage>
</organism>
<dbReference type="STRING" id="5539.A0A3E2H4S7"/>
<dbReference type="GO" id="GO:0017119">
    <property type="term" value="C:Golgi transport complex"/>
    <property type="evidence" value="ECO:0007669"/>
    <property type="project" value="TreeGrafter"/>
</dbReference>
<evidence type="ECO:0000259" key="16">
    <source>
        <dbReference type="Pfam" id="PF20671"/>
    </source>
</evidence>
<dbReference type="Gene3D" id="1.50.40.10">
    <property type="entry name" value="Mitochondrial carrier domain"/>
    <property type="match status" value="1"/>
</dbReference>
<keyword evidence="11 13" id="KW-0472">Membrane</keyword>
<accession>A0A3E2H4S7</accession>
<dbReference type="GO" id="GO:0006886">
    <property type="term" value="P:intracellular protein transport"/>
    <property type="evidence" value="ECO:0007669"/>
    <property type="project" value="InterPro"/>
</dbReference>
<sequence length="1063" mass="120511">MYDDAWYSYVPELQQKKDGGASQSVKHRRRESLLRQQNGTNHISEPVDPILDIYEEEQIPKGPPSPTLTRRAKSYSDFYDVARAYIHTEFQLKKSQDQLDVLDPARRRDNVANRYYLYEDDLLNATQEEYLLYRDQLSLSEQHLDNLLEDTVSALDLLATLSDSFKTVESQSRAFQAQCENLLAEQKRLRNLADEVGTNLQFYSYLEPLTRRLNAPGSGRLVKSDDFLGMLLDLNACIDFMDQHPDYRDSATYKTRYISLLERALTLIQTAFASNLREVTDEVVKQTRDKEHSETAEYALFYGKFESLVDRLGPPLVKFLTTDEFAFGHCDDHVRRGAYVLSYHFLFNQLLEEYIKSRQFVVPLVQRKLKKYATSTPSPETEFKLFSRRCVQYVLDICHNEAKLTEDIFQSGPLMIEYQPEKIVGSVAEKSSYVERLQKGFAVHITTLVNFLKPYLGNRDLHRVADLIGWLETMYMSASEGNDDVDRPLEDHRKAAYILLNEHLWPLSDSLFIAAAAELEHFKPTEEDLELPTIVNGRTKSKSQRVSENSSAQNGSSVSGGVSTAYPTVKSAIDLLILYNESRFERPKKGDVLYEIVHQTTESLQRAATTIKRTSGILNAQVFLIKNLILIENLFLTHEIPDSVRQSAELDFSPFWAVIKQLQDRRQLLNPLAYIKPLVNGELLPAVVDQVLDARKEMERVLVQQITGFAKYWQSKITSNNRRNTDEALKASVEFDKLLEANFEENTRVALWRMLASENKMADAAADLEDHGLTRTLKDLFAGAAGGIAQVLLGQPFDIVKVRLQTSNQYPNALEAAKSIWVKEGPLAFYKGTLTPLIGIGACVSVQFGAFHEARRRIEAYNISKNPLSPGLSYSQYYAAGAFAGVANSVISGPIEHVRIRLQTQPHGAGRLYNGPLDCVRKLSAHEGVLKGLYRGEAVTIIREAQAYGVWFLTFEYLMNADALRNKIDRKEIPSWKIAFYGGLAGEALWLASYPFDVVKSKMQSDGFGENQKYKGMNDCFRKTYKAEGIRGFWKGLGPTCLRAMPVSAGTFAVVEMTMRAIN</sequence>
<dbReference type="GO" id="GO:0005801">
    <property type="term" value="C:cis-Golgi network"/>
    <property type="evidence" value="ECO:0007669"/>
    <property type="project" value="InterPro"/>
</dbReference>
<dbReference type="InterPro" id="IPR048685">
    <property type="entry name" value="COG3_C"/>
</dbReference>
<protein>
    <recommendedName>
        <fullName evidence="4">Conserved oligomeric Golgi complex subunit 3</fullName>
    </recommendedName>
    <alternativeName>
        <fullName evidence="12">Component of oligomeric Golgi complex 3</fullName>
    </alternativeName>
</protein>
<feature type="region of interest" description="Disordered" evidence="14">
    <location>
        <begin position="533"/>
        <end position="561"/>
    </location>
</feature>
<evidence type="ECO:0000256" key="13">
    <source>
        <dbReference type="PROSITE-ProRule" id="PRU00282"/>
    </source>
</evidence>
<feature type="repeat" description="Solcar" evidence="13">
    <location>
        <begin position="774"/>
        <end position="857"/>
    </location>
</feature>
<evidence type="ECO:0000256" key="11">
    <source>
        <dbReference type="ARBA" id="ARBA00023136"/>
    </source>
</evidence>
<evidence type="ECO:0000256" key="12">
    <source>
        <dbReference type="ARBA" id="ARBA00031339"/>
    </source>
</evidence>
<evidence type="ECO:0000256" key="2">
    <source>
        <dbReference type="ARBA" id="ARBA00004395"/>
    </source>
</evidence>
<feature type="region of interest" description="Disordered" evidence="14">
    <location>
        <begin position="17"/>
        <end position="45"/>
    </location>
</feature>
<dbReference type="GO" id="GO:0007030">
    <property type="term" value="P:Golgi organization"/>
    <property type="evidence" value="ECO:0007669"/>
    <property type="project" value="TreeGrafter"/>
</dbReference>
<evidence type="ECO:0000313" key="18">
    <source>
        <dbReference type="Proteomes" id="UP000258309"/>
    </source>
</evidence>
<dbReference type="GO" id="GO:0006914">
    <property type="term" value="P:autophagy"/>
    <property type="evidence" value="ECO:0007669"/>
    <property type="project" value="TreeGrafter"/>
</dbReference>
<dbReference type="EMBL" id="NCSJ02000165">
    <property type="protein sequence ID" value="RFU28388.1"/>
    <property type="molecule type" value="Genomic_DNA"/>
</dbReference>
<gene>
    <name evidence="17" type="ORF">B7463_g7941</name>
</gene>
<evidence type="ECO:0000256" key="5">
    <source>
        <dbReference type="ARBA" id="ARBA00022448"/>
    </source>
</evidence>
<feature type="domain" description="Conserved oligomeric Golgi complex subunit 3 C-terminal" evidence="16">
    <location>
        <begin position="298"/>
        <end position="654"/>
    </location>
</feature>
<keyword evidence="18" id="KW-1185">Reference proteome</keyword>
<dbReference type="Pfam" id="PF04136">
    <property type="entry name" value="COG3_N"/>
    <property type="match status" value="1"/>
</dbReference>
<dbReference type="InterPro" id="IPR007265">
    <property type="entry name" value="COG_su3"/>
</dbReference>
<feature type="non-terminal residue" evidence="17">
    <location>
        <position position="1063"/>
    </location>
</feature>
<dbReference type="Pfam" id="PF20671">
    <property type="entry name" value="COG3_C"/>
    <property type="match status" value="1"/>
</dbReference>
<feature type="repeat" description="Solcar" evidence="13">
    <location>
        <begin position="872"/>
        <end position="961"/>
    </location>
</feature>
<comment type="similarity">
    <text evidence="3">Belongs to the COG3 family.</text>
</comment>
<name>A0A3E2H4S7_SCYLI</name>
<keyword evidence="10" id="KW-0333">Golgi apparatus</keyword>
<keyword evidence="5" id="KW-0813">Transport</keyword>
<keyword evidence="8" id="KW-0653">Protein transport</keyword>